<evidence type="ECO:0000256" key="4">
    <source>
        <dbReference type="ARBA" id="ARBA00022989"/>
    </source>
</evidence>
<feature type="transmembrane region" description="Helical" evidence="8">
    <location>
        <begin position="237"/>
        <end position="257"/>
    </location>
</feature>
<dbReference type="GO" id="GO:0015744">
    <property type="term" value="P:succinate transport"/>
    <property type="evidence" value="ECO:0007669"/>
    <property type="project" value="TreeGrafter"/>
</dbReference>
<keyword evidence="4 8" id="KW-1133">Transmembrane helix</keyword>
<dbReference type="AlphaFoldDB" id="A0A849AIS0"/>
<comment type="subcellular location">
    <subcellularLocation>
        <location evidence="1">Cell membrane</location>
        <topology evidence="1">Multi-pass membrane protein</topology>
    </subcellularLocation>
</comment>
<feature type="transmembrane region" description="Helical" evidence="8">
    <location>
        <begin position="386"/>
        <end position="404"/>
    </location>
</feature>
<feature type="compositionally biased region" description="Basic and acidic residues" evidence="7">
    <location>
        <begin position="440"/>
        <end position="449"/>
    </location>
</feature>
<dbReference type="PANTHER" id="PTHR34390:SF2">
    <property type="entry name" value="SUCCINATE TRANSPORTER SUBUNIT YJJP-RELATED"/>
    <property type="match status" value="1"/>
</dbReference>
<feature type="transmembrane region" description="Helical" evidence="8">
    <location>
        <begin position="127"/>
        <end position="155"/>
    </location>
</feature>
<feature type="domain" description="Threonine/serine exporter-like N-terminal" evidence="9">
    <location>
        <begin position="13"/>
        <end position="252"/>
    </location>
</feature>
<evidence type="ECO:0000256" key="6">
    <source>
        <dbReference type="ARBA" id="ARBA00034125"/>
    </source>
</evidence>
<organism evidence="11 12">
    <name type="scientific">Flexivirga aerilata</name>
    <dbReference type="NCBI Taxonomy" id="1656889"/>
    <lineage>
        <taxon>Bacteria</taxon>
        <taxon>Bacillati</taxon>
        <taxon>Actinomycetota</taxon>
        <taxon>Actinomycetes</taxon>
        <taxon>Micrococcales</taxon>
        <taxon>Dermacoccaceae</taxon>
        <taxon>Flexivirga</taxon>
    </lineage>
</organism>
<evidence type="ECO:0000256" key="1">
    <source>
        <dbReference type="ARBA" id="ARBA00004651"/>
    </source>
</evidence>
<keyword evidence="5 8" id="KW-0472">Membrane</keyword>
<dbReference type="EMBL" id="JABENB010000001">
    <property type="protein sequence ID" value="NNG39231.1"/>
    <property type="molecule type" value="Genomic_DNA"/>
</dbReference>
<dbReference type="GO" id="GO:0005886">
    <property type="term" value="C:plasma membrane"/>
    <property type="evidence" value="ECO:0007669"/>
    <property type="project" value="UniProtKB-SubCell"/>
</dbReference>
<evidence type="ECO:0000256" key="8">
    <source>
        <dbReference type="SAM" id="Phobius"/>
    </source>
</evidence>
<comment type="similarity">
    <text evidence="6">Belongs to the ThrE exporter (TC 2.A.79) family.</text>
</comment>
<dbReference type="RefSeq" id="WP_171153806.1">
    <property type="nucleotide sequence ID" value="NZ_JABENB010000001.1"/>
</dbReference>
<evidence type="ECO:0000256" key="3">
    <source>
        <dbReference type="ARBA" id="ARBA00022692"/>
    </source>
</evidence>
<dbReference type="Pfam" id="PF12821">
    <property type="entry name" value="ThrE_2"/>
    <property type="match status" value="1"/>
</dbReference>
<keyword evidence="2" id="KW-1003">Cell membrane</keyword>
<keyword evidence="12" id="KW-1185">Reference proteome</keyword>
<evidence type="ECO:0000256" key="2">
    <source>
        <dbReference type="ARBA" id="ARBA00022475"/>
    </source>
</evidence>
<dbReference type="Proteomes" id="UP000557772">
    <property type="component" value="Unassembled WGS sequence"/>
</dbReference>
<evidence type="ECO:0000256" key="5">
    <source>
        <dbReference type="ARBA" id="ARBA00023136"/>
    </source>
</evidence>
<feature type="domain" description="Threonine/Serine exporter ThrE" evidence="10">
    <location>
        <begin position="280"/>
        <end position="401"/>
    </location>
</feature>
<reference evidence="11 12" key="1">
    <citation type="submission" date="2020-05" db="EMBL/GenBank/DDBJ databases">
        <title>Flexivirga sp. ID2601S isolated from air conditioner.</title>
        <authorList>
            <person name="Kim D.H."/>
        </authorList>
    </citation>
    <scope>NUCLEOTIDE SEQUENCE [LARGE SCALE GENOMIC DNA]</scope>
    <source>
        <strain evidence="11 12">ID2601S</strain>
    </source>
</reference>
<feature type="transmembrane region" description="Helical" evidence="8">
    <location>
        <begin position="323"/>
        <end position="341"/>
    </location>
</feature>
<feature type="transmembrane region" description="Helical" evidence="8">
    <location>
        <begin position="269"/>
        <end position="290"/>
    </location>
</feature>
<dbReference type="Pfam" id="PF06738">
    <property type="entry name" value="ThrE"/>
    <property type="match status" value="1"/>
</dbReference>
<dbReference type="InterPro" id="IPR010619">
    <property type="entry name" value="ThrE-like_N"/>
</dbReference>
<evidence type="ECO:0000256" key="7">
    <source>
        <dbReference type="SAM" id="MobiDB-lite"/>
    </source>
</evidence>
<dbReference type="InterPro" id="IPR050539">
    <property type="entry name" value="ThrE_Dicarb/AminoAcid_Exp"/>
</dbReference>
<feature type="transmembrane region" description="Helical" evidence="8">
    <location>
        <begin position="167"/>
        <end position="187"/>
    </location>
</feature>
<proteinExistence type="inferred from homology"/>
<evidence type="ECO:0000313" key="12">
    <source>
        <dbReference type="Proteomes" id="UP000557772"/>
    </source>
</evidence>
<sequence length="449" mass="46460">MTNEDTYLTLDLGLRVGELLLSSGAGAADVSIQMQNVALACGLRGVSSSVTFTELQLTHQESPDQPTVLQVRNVVQREIDYEDLTLVDQLVRDLVAGRIDRDGARAELARIVSSGHTRSRRAATLGWGVMGVGVGLMLGATPIVVVTAFIGAILIDVSTRALARRRLPVFYQQVAGGLLATVLAVLVSATHLSHEPSRIISAGIILLLAGVSFMGAVQDALTGFPLTSMARLLEATLATAGAIAGVSGGLTLANAVGMEMPRVTPGSSIYSATPLMTVGGAVTAAAFAFASYAPLRSLLPIALVGGLASTTFALGYLGGLGVAWPSALAAVLVGLISYAIAGRVRVPTLAIVVSGVVPLLPGLAIYRGLAILSENSARGLIDLVNAAVIAIALGAGVILGEYIAQPLSREARRFEQRLSGPRLVGPLTARSSRSRRHTGHSSERVSGRR</sequence>
<keyword evidence="3 8" id="KW-0812">Transmembrane</keyword>
<feature type="transmembrane region" description="Helical" evidence="8">
    <location>
        <begin position="348"/>
        <end position="366"/>
    </location>
</feature>
<accession>A0A849AIS0</accession>
<feature type="region of interest" description="Disordered" evidence="7">
    <location>
        <begin position="423"/>
        <end position="449"/>
    </location>
</feature>
<dbReference type="InterPro" id="IPR024528">
    <property type="entry name" value="ThrE_2"/>
</dbReference>
<name>A0A849AIS0_9MICO</name>
<comment type="caution">
    <text evidence="11">The sequence shown here is derived from an EMBL/GenBank/DDBJ whole genome shotgun (WGS) entry which is preliminary data.</text>
</comment>
<dbReference type="PANTHER" id="PTHR34390">
    <property type="entry name" value="UPF0442 PROTEIN YJJB-RELATED"/>
    <property type="match status" value="1"/>
</dbReference>
<evidence type="ECO:0000259" key="9">
    <source>
        <dbReference type="Pfam" id="PF06738"/>
    </source>
</evidence>
<evidence type="ECO:0000313" key="11">
    <source>
        <dbReference type="EMBL" id="NNG39231.1"/>
    </source>
</evidence>
<feature type="transmembrane region" description="Helical" evidence="8">
    <location>
        <begin position="199"/>
        <end position="217"/>
    </location>
</feature>
<dbReference type="GO" id="GO:0022857">
    <property type="term" value="F:transmembrane transporter activity"/>
    <property type="evidence" value="ECO:0007669"/>
    <property type="project" value="InterPro"/>
</dbReference>
<evidence type="ECO:0000259" key="10">
    <source>
        <dbReference type="Pfam" id="PF12821"/>
    </source>
</evidence>
<protein>
    <submittedName>
        <fullName evidence="11">Threonine/serine exporter family protein</fullName>
    </submittedName>
</protein>
<gene>
    <name evidence="11" type="ORF">HJ588_08080</name>
</gene>